<reference evidence="2 3" key="1">
    <citation type="journal article" date="2016" name="Biochim. Biophys. Acta">
        <title>Characterization of red-shifted phycobilisomes isolated from the chlorophyll f-containing cyanobacterium Halomicronema hongdechloris.</title>
        <authorList>
            <person name="Li Y."/>
            <person name="Lin Y."/>
            <person name="Garvey C.J."/>
            <person name="Birch D."/>
            <person name="Corkery R.W."/>
            <person name="Loughlin P.C."/>
            <person name="Scheer H."/>
            <person name="Willows R.D."/>
            <person name="Chen M."/>
        </authorList>
    </citation>
    <scope>NUCLEOTIDE SEQUENCE [LARGE SCALE GENOMIC DNA]</scope>
    <source>
        <strain evidence="2 3">C2206</strain>
    </source>
</reference>
<name>A0A1Z3HS14_9CYAN</name>
<gene>
    <name evidence="2" type="ORF">XM38_038770</name>
</gene>
<dbReference type="AlphaFoldDB" id="A0A1Z3HS14"/>
<sequence length="281" mass="29234">MAYTTHVPLALGLAALAAAGIALPARANSAITMDARASAESSSDLVTHFTQVADDFEALDSTTVTPQATSIDMAGAFTETPQEPARVSSAPLSTMDADVETSAAALVRPSQPEQAQANSSDQVADLNQGSVEVAQDIAQITSGAYRGMPPAYLGVGGNIGIGDNDTAVGDFGFAVISKISLGPRFAVRPSFIFSEESTSLLAPVTYNFNVLNIRGFRVQPFLGVGADIDFDDDTNLLVDAGVDIPISRQFTLNATTNFSVTDDFGAGLVLGVAYNVPLFFE</sequence>
<feature type="chain" id="PRO_5012961244" description="Outer membrane protein beta-barrel domain-containing protein" evidence="1">
    <location>
        <begin position="28"/>
        <end position="281"/>
    </location>
</feature>
<dbReference type="OrthoDB" id="509458at2"/>
<proteinExistence type="predicted"/>
<keyword evidence="3" id="KW-1185">Reference proteome</keyword>
<keyword evidence="1" id="KW-0732">Signal</keyword>
<dbReference type="RefSeq" id="WP_088430661.1">
    <property type="nucleotide sequence ID" value="NZ_CP021983.2"/>
</dbReference>
<evidence type="ECO:0000313" key="2">
    <source>
        <dbReference type="EMBL" id="ASC72917.1"/>
    </source>
</evidence>
<evidence type="ECO:0000256" key="1">
    <source>
        <dbReference type="SAM" id="SignalP"/>
    </source>
</evidence>
<accession>A0A1Z3HS14</accession>
<dbReference type="EMBL" id="CP021983">
    <property type="protein sequence ID" value="ASC72917.1"/>
    <property type="molecule type" value="Genomic_DNA"/>
</dbReference>
<evidence type="ECO:0000313" key="3">
    <source>
        <dbReference type="Proteomes" id="UP000191901"/>
    </source>
</evidence>
<evidence type="ECO:0008006" key="4">
    <source>
        <dbReference type="Google" id="ProtNLM"/>
    </source>
</evidence>
<dbReference type="KEGG" id="hhg:XM38_038770"/>
<organism evidence="2 3">
    <name type="scientific">Halomicronema hongdechloris C2206</name>
    <dbReference type="NCBI Taxonomy" id="1641165"/>
    <lineage>
        <taxon>Bacteria</taxon>
        <taxon>Bacillati</taxon>
        <taxon>Cyanobacteriota</taxon>
        <taxon>Cyanophyceae</taxon>
        <taxon>Nodosilineales</taxon>
        <taxon>Nodosilineaceae</taxon>
        <taxon>Halomicronema</taxon>
    </lineage>
</organism>
<protein>
    <recommendedName>
        <fullName evidence="4">Outer membrane protein beta-barrel domain-containing protein</fullName>
    </recommendedName>
</protein>
<feature type="signal peptide" evidence="1">
    <location>
        <begin position="1"/>
        <end position="27"/>
    </location>
</feature>
<dbReference type="Proteomes" id="UP000191901">
    <property type="component" value="Chromosome"/>
</dbReference>